<comment type="caution">
    <text evidence="2">The sequence shown here is derived from an EMBL/GenBank/DDBJ whole genome shotgun (WGS) entry which is preliminary data.</text>
</comment>
<sequence length="373" mass="43265">MRKSYSFLLLTLFFSMNLLAQSAIQNALSSHGFEKVLIEEEAELIWVFFEHRNFRNPAESMAFASKIIRAHTDKFLVFIPVFHNRPMGKYFGKEFLFKEIDKSDRQLFFQGTATPYRFNLRLMPDITAQFGFLENPLATRTNLIVDTRIYLARGLALHTGMTVPLVNSLDKRDVRPHLSPTHFSYFLSFNSRHFFLLQAGTFFSDRYGGDFQYRYSPLSSAFSMGVSTSLTGYYLQSWNALRIGGIKLPTWNFDISYAIGRLGLDIQLRVGQFLYGDKGGRLDLIRQYGNVDFGLHYSYTTLDQGIGAQVAFPLFPGKLFRSKHVELRATEEFRWEYQYRPNYPKAAKDFRTGTPRLDNVLRQYRSAFIQGIR</sequence>
<gene>
    <name evidence="2" type="ORF">CLV48_106217</name>
</gene>
<dbReference type="EMBL" id="PYGF01000006">
    <property type="protein sequence ID" value="PSL03976.1"/>
    <property type="molecule type" value="Genomic_DNA"/>
</dbReference>
<evidence type="ECO:0000313" key="2">
    <source>
        <dbReference type="EMBL" id="PSL03976.1"/>
    </source>
</evidence>
<dbReference type="InterPro" id="IPR010344">
    <property type="entry name" value="YbjH"/>
</dbReference>
<feature type="chain" id="PRO_5015176975" evidence="1">
    <location>
        <begin position="21"/>
        <end position="373"/>
    </location>
</feature>
<dbReference type="Pfam" id="PF06082">
    <property type="entry name" value="YjbH"/>
    <property type="match status" value="1"/>
</dbReference>
<organism evidence="2 3">
    <name type="scientific">Cecembia rubra</name>
    <dbReference type="NCBI Taxonomy" id="1485585"/>
    <lineage>
        <taxon>Bacteria</taxon>
        <taxon>Pseudomonadati</taxon>
        <taxon>Bacteroidota</taxon>
        <taxon>Cytophagia</taxon>
        <taxon>Cytophagales</taxon>
        <taxon>Cyclobacteriaceae</taxon>
        <taxon>Cecembia</taxon>
    </lineage>
</organism>
<evidence type="ECO:0000313" key="3">
    <source>
        <dbReference type="Proteomes" id="UP000240708"/>
    </source>
</evidence>
<dbReference type="AlphaFoldDB" id="A0A2P8E3E5"/>
<name>A0A2P8E3E5_9BACT</name>
<keyword evidence="3" id="KW-1185">Reference proteome</keyword>
<accession>A0A2P8E3E5</accession>
<dbReference type="Proteomes" id="UP000240708">
    <property type="component" value="Unassembled WGS sequence"/>
</dbReference>
<dbReference type="OrthoDB" id="928790at2"/>
<reference evidence="2 3" key="1">
    <citation type="submission" date="2018-03" db="EMBL/GenBank/DDBJ databases">
        <title>Genomic Encyclopedia of Archaeal and Bacterial Type Strains, Phase II (KMG-II): from individual species to whole genera.</title>
        <authorList>
            <person name="Goeker M."/>
        </authorList>
    </citation>
    <scope>NUCLEOTIDE SEQUENCE [LARGE SCALE GENOMIC DNA]</scope>
    <source>
        <strain evidence="2 3">DSM 28057</strain>
    </source>
</reference>
<evidence type="ECO:0000256" key="1">
    <source>
        <dbReference type="SAM" id="SignalP"/>
    </source>
</evidence>
<dbReference type="RefSeq" id="WP_106567643.1">
    <property type="nucleotide sequence ID" value="NZ_PYGF01000006.1"/>
</dbReference>
<proteinExistence type="predicted"/>
<protein>
    <submittedName>
        <fullName evidence="2">Exopolysaccharide biosynthesis protein YbjH</fullName>
    </submittedName>
</protein>
<keyword evidence="1" id="KW-0732">Signal</keyword>
<feature type="signal peptide" evidence="1">
    <location>
        <begin position="1"/>
        <end position="20"/>
    </location>
</feature>